<keyword evidence="4" id="KW-1185">Reference proteome</keyword>
<dbReference type="HOGENOM" id="CLU_024587_0_0_1"/>
<gene>
    <name evidence="3" type="ORF">Z517_04471</name>
</gene>
<evidence type="ECO:0000313" key="4">
    <source>
        <dbReference type="Proteomes" id="UP000053029"/>
    </source>
</evidence>
<proteinExistence type="inferred from homology"/>
<dbReference type="AlphaFoldDB" id="A0A0D2DUK5"/>
<organism evidence="3 4">
    <name type="scientific">Fonsecaea pedrosoi CBS 271.37</name>
    <dbReference type="NCBI Taxonomy" id="1442368"/>
    <lineage>
        <taxon>Eukaryota</taxon>
        <taxon>Fungi</taxon>
        <taxon>Dikarya</taxon>
        <taxon>Ascomycota</taxon>
        <taxon>Pezizomycotina</taxon>
        <taxon>Eurotiomycetes</taxon>
        <taxon>Chaetothyriomycetidae</taxon>
        <taxon>Chaetothyriales</taxon>
        <taxon>Herpotrichiellaceae</taxon>
        <taxon>Fonsecaea</taxon>
    </lineage>
</organism>
<sequence length="481" mass="50862">MSLALDEQTLQHVASNGEMDYEKWPAIIEPLLQRLNEIVYTEFPMPRPYPTINRPAPSSPSQTQPTQMGDSNPNPQTPSTPVRNLPPVPPFPTSSATSTSHVPDSLPQSQDADVGALNELHEILLQLLNSVTHTLRSSFSERPPHTIQRLAELILYPRKHYKTLPAWLRAVDRVVSVSSPADIFPLSDTPSVVNGVNGDGGGGILWNNGDVRHGYDSNSLGSDESLGGALLTPIPWLRNGLNGGEDSGEDTGPPDSNASTSTDGLDDALLLPMTQGDGDSLVPGRADGAVTQGELIRMEQEAGVVPVTRNPSDTHVSGTMEENSLVDEGDMVPHARGPDLVGSVDMGRVDGQDVEIHIGSPPGEEGNESAIDASDAQAVVSAQSRTLGSTAISLGGPGSAADSDDFEIVLKDAVEGTDVDAMQVDESGKGDEKQQKQQWLTEDADIVLVDADGKTDDEVETKAENSGQIVGPDTEDASSVT</sequence>
<accession>A0A0D2DUK5</accession>
<dbReference type="InterPro" id="IPR015267">
    <property type="entry name" value="PPP4R2"/>
</dbReference>
<dbReference type="GO" id="GO:0005634">
    <property type="term" value="C:nucleus"/>
    <property type="evidence" value="ECO:0007669"/>
    <property type="project" value="TreeGrafter"/>
</dbReference>
<dbReference type="STRING" id="1442368.A0A0D2DUK5"/>
<evidence type="ECO:0000313" key="3">
    <source>
        <dbReference type="EMBL" id="KIW81446.1"/>
    </source>
</evidence>
<dbReference type="GO" id="GO:0030289">
    <property type="term" value="C:protein phosphatase 4 complex"/>
    <property type="evidence" value="ECO:0007669"/>
    <property type="project" value="InterPro"/>
</dbReference>
<name>A0A0D2DUK5_9EURO</name>
<evidence type="ECO:0000256" key="1">
    <source>
        <dbReference type="ARBA" id="ARBA00009207"/>
    </source>
</evidence>
<dbReference type="GO" id="GO:0019888">
    <property type="term" value="F:protein phosphatase regulator activity"/>
    <property type="evidence" value="ECO:0007669"/>
    <property type="project" value="InterPro"/>
</dbReference>
<comment type="similarity">
    <text evidence="1">Belongs to the PPP4R2 family.</text>
</comment>
<feature type="region of interest" description="Disordered" evidence="2">
    <location>
        <begin position="421"/>
        <end position="441"/>
    </location>
</feature>
<dbReference type="Proteomes" id="UP000053029">
    <property type="component" value="Unassembled WGS sequence"/>
</dbReference>
<feature type="region of interest" description="Disordered" evidence="2">
    <location>
        <begin position="49"/>
        <end position="110"/>
    </location>
</feature>
<feature type="region of interest" description="Disordered" evidence="2">
    <location>
        <begin position="453"/>
        <end position="481"/>
    </location>
</feature>
<protein>
    <submittedName>
        <fullName evidence="3">Uncharacterized protein</fullName>
    </submittedName>
</protein>
<dbReference type="VEuPathDB" id="FungiDB:Z517_04471"/>
<dbReference type="RefSeq" id="XP_013285254.1">
    <property type="nucleotide sequence ID" value="XM_013429800.1"/>
</dbReference>
<feature type="compositionally biased region" description="Basic and acidic residues" evidence="2">
    <location>
        <begin position="453"/>
        <end position="463"/>
    </location>
</feature>
<feature type="compositionally biased region" description="Polar residues" evidence="2">
    <location>
        <begin position="254"/>
        <end position="263"/>
    </location>
</feature>
<dbReference type="PANTHER" id="PTHR16487:SF0">
    <property type="entry name" value="PROTEIN PHOSPHATASE 4 REGULATORY SUBUNIT 2-RELATED"/>
    <property type="match status" value="1"/>
</dbReference>
<dbReference type="GO" id="GO:0005737">
    <property type="term" value="C:cytoplasm"/>
    <property type="evidence" value="ECO:0007669"/>
    <property type="project" value="TreeGrafter"/>
</dbReference>
<feature type="compositionally biased region" description="Basic and acidic residues" evidence="2">
    <location>
        <begin position="426"/>
        <end position="435"/>
    </location>
</feature>
<reference evidence="3 4" key="1">
    <citation type="submission" date="2015-01" db="EMBL/GenBank/DDBJ databases">
        <title>The Genome Sequence of Fonsecaea pedrosoi CBS 271.37.</title>
        <authorList>
            <consortium name="The Broad Institute Genomics Platform"/>
            <person name="Cuomo C."/>
            <person name="de Hoog S."/>
            <person name="Gorbushina A."/>
            <person name="Stielow B."/>
            <person name="Teixiera M."/>
            <person name="Abouelleil A."/>
            <person name="Chapman S.B."/>
            <person name="Priest M."/>
            <person name="Young S.K."/>
            <person name="Wortman J."/>
            <person name="Nusbaum C."/>
            <person name="Birren B."/>
        </authorList>
    </citation>
    <scope>NUCLEOTIDE SEQUENCE [LARGE SCALE GENOMIC DNA]</scope>
    <source>
        <strain evidence="3 4">CBS 271.37</strain>
    </source>
</reference>
<dbReference type="Pfam" id="PF09184">
    <property type="entry name" value="PPP4R2"/>
    <property type="match status" value="1"/>
</dbReference>
<dbReference type="OrthoDB" id="341898at2759"/>
<feature type="region of interest" description="Disordered" evidence="2">
    <location>
        <begin position="237"/>
        <end position="266"/>
    </location>
</feature>
<dbReference type="PANTHER" id="PTHR16487">
    <property type="entry name" value="PPP4R2-RELATED PROTEIN"/>
    <property type="match status" value="1"/>
</dbReference>
<evidence type="ECO:0000256" key="2">
    <source>
        <dbReference type="SAM" id="MobiDB-lite"/>
    </source>
</evidence>
<dbReference type="EMBL" id="KN846971">
    <property type="protein sequence ID" value="KIW81446.1"/>
    <property type="molecule type" value="Genomic_DNA"/>
</dbReference>
<dbReference type="GeneID" id="25303961"/>